<gene>
    <name evidence="2" type="ORF">SAMN04487948_105205</name>
</gene>
<reference evidence="3" key="1">
    <citation type="submission" date="2016-10" db="EMBL/GenBank/DDBJ databases">
        <authorList>
            <person name="Varghese N."/>
            <person name="Submissions S."/>
        </authorList>
    </citation>
    <scope>NUCLEOTIDE SEQUENCE [LARGE SCALE GENOMIC DNA]</scope>
    <source>
        <strain evidence="3">CGMCC 1.10121</strain>
    </source>
</reference>
<evidence type="ECO:0000313" key="3">
    <source>
        <dbReference type="Proteomes" id="UP000199126"/>
    </source>
</evidence>
<sequence>MTEVGDSTDSIDVGVLRRLFAGPAVLATFAFLVLPLAAGSVDGRLMTPLAYPGYLIMMIGSSFGSYLFPNFALWVFWAPFVAGCYAVSVVVGALYRAVR</sequence>
<feature type="transmembrane region" description="Helical" evidence="1">
    <location>
        <begin position="74"/>
        <end position="95"/>
    </location>
</feature>
<feature type="transmembrane region" description="Helical" evidence="1">
    <location>
        <begin position="20"/>
        <end position="37"/>
    </location>
</feature>
<evidence type="ECO:0000256" key="1">
    <source>
        <dbReference type="SAM" id="Phobius"/>
    </source>
</evidence>
<organism evidence="2 3">
    <name type="scientific">Halogranum amylolyticum</name>
    <dbReference type="NCBI Taxonomy" id="660520"/>
    <lineage>
        <taxon>Archaea</taxon>
        <taxon>Methanobacteriati</taxon>
        <taxon>Methanobacteriota</taxon>
        <taxon>Stenosarchaea group</taxon>
        <taxon>Halobacteria</taxon>
        <taxon>Halobacteriales</taxon>
        <taxon>Haloferacaceae</taxon>
    </lineage>
</organism>
<accession>A0A1H8SMX9</accession>
<protein>
    <submittedName>
        <fullName evidence="2">Uncharacterized protein</fullName>
    </submittedName>
</protein>
<keyword evidence="1" id="KW-0472">Membrane</keyword>
<dbReference type="RefSeq" id="WP_244531521.1">
    <property type="nucleotide sequence ID" value="NZ_FODV01000005.1"/>
</dbReference>
<name>A0A1H8SMX9_9EURY</name>
<dbReference type="Proteomes" id="UP000199126">
    <property type="component" value="Unassembled WGS sequence"/>
</dbReference>
<dbReference type="EMBL" id="FODV01000005">
    <property type="protein sequence ID" value="SEO79866.1"/>
    <property type="molecule type" value="Genomic_DNA"/>
</dbReference>
<keyword evidence="3" id="KW-1185">Reference proteome</keyword>
<proteinExistence type="predicted"/>
<keyword evidence="1" id="KW-1133">Transmembrane helix</keyword>
<keyword evidence="1" id="KW-0812">Transmembrane</keyword>
<dbReference type="AlphaFoldDB" id="A0A1H8SMX9"/>
<evidence type="ECO:0000313" key="2">
    <source>
        <dbReference type="EMBL" id="SEO79866.1"/>
    </source>
</evidence>
<feature type="transmembrane region" description="Helical" evidence="1">
    <location>
        <begin position="49"/>
        <end position="68"/>
    </location>
</feature>